<name>A0A9W6KZI4_9ACTN</name>
<evidence type="ECO:0000313" key="2">
    <source>
        <dbReference type="Proteomes" id="UP001143480"/>
    </source>
</evidence>
<dbReference type="SUPFAM" id="SSF56112">
    <property type="entry name" value="Protein kinase-like (PK-like)"/>
    <property type="match status" value="1"/>
</dbReference>
<comment type="caution">
    <text evidence="1">The sequence shown here is derived from an EMBL/GenBank/DDBJ whole genome shotgun (WGS) entry which is preliminary data.</text>
</comment>
<organism evidence="1 2">
    <name type="scientific">Dactylosporangium matsuzakiense</name>
    <dbReference type="NCBI Taxonomy" id="53360"/>
    <lineage>
        <taxon>Bacteria</taxon>
        <taxon>Bacillati</taxon>
        <taxon>Actinomycetota</taxon>
        <taxon>Actinomycetes</taxon>
        <taxon>Micromonosporales</taxon>
        <taxon>Micromonosporaceae</taxon>
        <taxon>Dactylosporangium</taxon>
    </lineage>
</organism>
<dbReference type="AlphaFoldDB" id="A0A9W6KZI4"/>
<sequence length="264" mass="28009">MIPPAVLRAFGVAAPARPLDGGQGTSWTAGGLVFKPGGGRLHEWLGRVLPGVAADGFRPAPPVRTRDGAWEHDGWSATRWVPGRAPDTASVSAWVEIIRAGRAFHRAVAHLDRPDFIDARQDAWAIADRAAWQERDIALHPQLAPVARRLLAALEPLGPAQVVHGDLTGNVLVATGLAPAVIDISPYWRPPAYAEGVVVADALCWHGAPPSLPETVQVPVAAVARGLLFRMATTSERHAAGAVTEAALRDEARRYARAVAAIGR</sequence>
<dbReference type="InterPro" id="IPR011009">
    <property type="entry name" value="Kinase-like_dom_sf"/>
</dbReference>
<reference evidence="1" key="1">
    <citation type="journal article" date="2014" name="Int. J. Syst. Evol. Microbiol.">
        <title>Complete genome sequence of Corynebacterium casei LMG S-19264T (=DSM 44701T), isolated from a smear-ripened cheese.</title>
        <authorList>
            <consortium name="US DOE Joint Genome Institute (JGI-PGF)"/>
            <person name="Walter F."/>
            <person name="Albersmeier A."/>
            <person name="Kalinowski J."/>
            <person name="Ruckert C."/>
        </authorList>
    </citation>
    <scope>NUCLEOTIDE SEQUENCE</scope>
    <source>
        <strain evidence="1">VKM Ac-1321</strain>
    </source>
</reference>
<dbReference type="RefSeq" id="WP_261958651.1">
    <property type="nucleotide sequence ID" value="NZ_BAAAXA010000001.1"/>
</dbReference>
<evidence type="ECO:0000313" key="1">
    <source>
        <dbReference type="EMBL" id="GLL08319.1"/>
    </source>
</evidence>
<protein>
    <submittedName>
        <fullName evidence="1">TIGR02569 family protein</fullName>
    </submittedName>
</protein>
<gene>
    <name evidence="1" type="ORF">GCM10017581_100800</name>
</gene>
<dbReference type="Proteomes" id="UP001143480">
    <property type="component" value="Unassembled WGS sequence"/>
</dbReference>
<accession>A0A9W6KZI4</accession>
<reference evidence="1" key="2">
    <citation type="submission" date="2023-01" db="EMBL/GenBank/DDBJ databases">
        <authorList>
            <person name="Sun Q."/>
            <person name="Evtushenko L."/>
        </authorList>
    </citation>
    <scope>NUCLEOTIDE SEQUENCE</scope>
    <source>
        <strain evidence="1">VKM Ac-1321</strain>
    </source>
</reference>
<keyword evidence="2" id="KW-1185">Reference proteome</keyword>
<proteinExistence type="predicted"/>
<dbReference type="EMBL" id="BSFP01000138">
    <property type="protein sequence ID" value="GLL08319.1"/>
    <property type="molecule type" value="Genomic_DNA"/>
</dbReference>